<dbReference type="RefSeq" id="WP_034410393.1">
    <property type="nucleotide sequence ID" value="NZ_AXWS01000007.1"/>
</dbReference>
<keyword evidence="2" id="KW-1185">Reference proteome</keyword>
<dbReference type="Proteomes" id="UP000675920">
    <property type="component" value="Unplaced"/>
</dbReference>
<name>A0A8B6X7J9_9BURK</name>
<reference evidence="3" key="2">
    <citation type="submission" date="2025-08" db="UniProtKB">
        <authorList>
            <consortium name="RefSeq"/>
        </authorList>
    </citation>
    <scope>IDENTIFICATION</scope>
</reference>
<feature type="domain" description="M23ase beta-sheet core" evidence="1">
    <location>
        <begin position="63"/>
        <end position="160"/>
    </location>
</feature>
<dbReference type="OrthoDB" id="9800107at2"/>
<dbReference type="PANTHER" id="PTHR21666">
    <property type="entry name" value="PEPTIDASE-RELATED"/>
    <property type="match status" value="1"/>
</dbReference>
<dbReference type="InterPro" id="IPR016047">
    <property type="entry name" value="M23ase_b-sheet_dom"/>
</dbReference>
<dbReference type="Gene3D" id="2.70.70.10">
    <property type="entry name" value="Glucose Permease (Domain IIA)"/>
    <property type="match status" value="1"/>
</dbReference>
<evidence type="ECO:0000259" key="1">
    <source>
        <dbReference type="Pfam" id="PF01551"/>
    </source>
</evidence>
<dbReference type="InterPro" id="IPR011055">
    <property type="entry name" value="Dup_hybrid_motif"/>
</dbReference>
<protein>
    <submittedName>
        <fullName evidence="3">M23 family metallopeptidase</fullName>
        <ecNumber evidence="3">3.4.24.-</ecNumber>
    </submittedName>
</protein>
<evidence type="ECO:0000313" key="3">
    <source>
        <dbReference type="RefSeq" id="WP_034410393.1"/>
    </source>
</evidence>
<organism evidence="2 3">
    <name type="scientific">Derxia gummosa DSM 723</name>
    <dbReference type="NCBI Taxonomy" id="1121388"/>
    <lineage>
        <taxon>Bacteria</taxon>
        <taxon>Pseudomonadati</taxon>
        <taxon>Pseudomonadota</taxon>
        <taxon>Betaproteobacteria</taxon>
        <taxon>Burkholderiales</taxon>
        <taxon>Alcaligenaceae</taxon>
        <taxon>Derxia</taxon>
    </lineage>
</organism>
<accession>A0A8B6X7J9</accession>
<dbReference type="Pfam" id="PF01551">
    <property type="entry name" value="Peptidase_M23"/>
    <property type="match status" value="1"/>
</dbReference>
<proteinExistence type="predicted"/>
<dbReference type="CDD" id="cd12797">
    <property type="entry name" value="M23_peptidase"/>
    <property type="match status" value="1"/>
</dbReference>
<evidence type="ECO:0000313" key="2">
    <source>
        <dbReference type="Proteomes" id="UP000675920"/>
    </source>
</evidence>
<sequence length="179" mass="19233">MLKRVFAVVLILAASAWVLPWMQEARRFADLLAEPAPARLPSPLPGARLYDSWGNARDGGRRRHEGIDIFAARGTPVLATTRGRITRVGMNSLGGKVVWVLGPGRQMHYYAHLDDWAGRAAGEWVWPGEVIGRVGNTGNAAGGPTHLHYGIYAAGGAINPWPLLRAGREAATAPAGVRD</sequence>
<reference evidence="3" key="1">
    <citation type="journal article" date="2022" name="Front. Microbiol.">
        <title>One fold, many functions-M23 family of peptidoglycan hydrolases.</title>
        <authorList>
            <person name="Razew A."/>
            <person name="Schwarz J.N."/>
            <person name="Mitkowski P."/>
            <person name="Sabala I."/>
            <person name="Kaus-Drobek M."/>
        </authorList>
    </citation>
    <scope>NUCLEOTIDE SEQUENCE</scope>
</reference>
<dbReference type="GO" id="GO:0004222">
    <property type="term" value="F:metalloendopeptidase activity"/>
    <property type="evidence" value="ECO:0007669"/>
    <property type="project" value="TreeGrafter"/>
</dbReference>
<dbReference type="SUPFAM" id="SSF51261">
    <property type="entry name" value="Duplicated hybrid motif"/>
    <property type="match status" value="1"/>
</dbReference>
<dbReference type="InterPro" id="IPR050570">
    <property type="entry name" value="Cell_wall_metabolism_enzyme"/>
</dbReference>
<dbReference type="PANTHER" id="PTHR21666:SF268">
    <property type="entry name" value="PEPTIDASE M23 DOMAIN-CONTAINING PROTEIN"/>
    <property type="match status" value="1"/>
</dbReference>
<dbReference type="EC" id="3.4.24.-" evidence="3"/>
<dbReference type="AlphaFoldDB" id="A0A8B6X7J9"/>